<dbReference type="EMBL" id="JAGKQH010000004">
    <property type="protein sequence ID" value="KAG6600134.1"/>
    <property type="molecule type" value="Genomic_DNA"/>
</dbReference>
<evidence type="ECO:0000313" key="1">
    <source>
        <dbReference type="EMBL" id="KAG6600134.1"/>
    </source>
</evidence>
<evidence type="ECO:0000313" key="2">
    <source>
        <dbReference type="Proteomes" id="UP000685013"/>
    </source>
</evidence>
<proteinExistence type="predicted"/>
<gene>
    <name evidence="1" type="ORF">SDJN03_05367</name>
</gene>
<organism evidence="1 2">
    <name type="scientific">Cucurbita argyrosperma subsp. sororia</name>
    <dbReference type="NCBI Taxonomy" id="37648"/>
    <lineage>
        <taxon>Eukaryota</taxon>
        <taxon>Viridiplantae</taxon>
        <taxon>Streptophyta</taxon>
        <taxon>Embryophyta</taxon>
        <taxon>Tracheophyta</taxon>
        <taxon>Spermatophyta</taxon>
        <taxon>Magnoliopsida</taxon>
        <taxon>eudicotyledons</taxon>
        <taxon>Gunneridae</taxon>
        <taxon>Pentapetalae</taxon>
        <taxon>rosids</taxon>
        <taxon>fabids</taxon>
        <taxon>Cucurbitales</taxon>
        <taxon>Cucurbitaceae</taxon>
        <taxon>Cucurbiteae</taxon>
        <taxon>Cucurbita</taxon>
    </lineage>
</organism>
<protein>
    <submittedName>
        <fullName evidence="1">Uncharacterized protein</fullName>
    </submittedName>
</protein>
<sequence>MGRVLYGCALVLVSPAKISCFNGLLHPTFCPFPSRVTFVNCNLTLSVGYRSNPIVAEYVCLDPIAEFVVVADDEGKTVCFITKILQYSVNSIDIFVAIHMTYFSQYMNHSGAVVLH</sequence>
<keyword evidence="2" id="KW-1185">Reference proteome</keyword>
<comment type="caution">
    <text evidence="1">The sequence shown here is derived from an EMBL/GenBank/DDBJ whole genome shotgun (WGS) entry which is preliminary data.</text>
</comment>
<name>A0AAV6NPR4_9ROSI</name>
<reference evidence="1 2" key="1">
    <citation type="journal article" date="2021" name="Hortic Res">
        <title>The domestication of Cucurbita argyrosperma as revealed by the genome of its wild relative.</title>
        <authorList>
            <person name="Barrera-Redondo J."/>
            <person name="Sanchez-de la Vega G."/>
            <person name="Aguirre-Liguori J.A."/>
            <person name="Castellanos-Morales G."/>
            <person name="Gutierrez-Guerrero Y.T."/>
            <person name="Aguirre-Dugua X."/>
            <person name="Aguirre-Planter E."/>
            <person name="Tenaillon M.I."/>
            <person name="Lira-Saade R."/>
            <person name="Eguiarte L.E."/>
        </authorList>
    </citation>
    <scope>NUCLEOTIDE SEQUENCE [LARGE SCALE GENOMIC DNA]</scope>
    <source>
        <strain evidence="1">JBR-2021</strain>
    </source>
</reference>
<dbReference type="AlphaFoldDB" id="A0AAV6NPR4"/>
<dbReference type="Proteomes" id="UP000685013">
    <property type="component" value="Chromosome 4"/>
</dbReference>
<feature type="non-terminal residue" evidence="1">
    <location>
        <position position="1"/>
    </location>
</feature>
<accession>A0AAV6NPR4</accession>